<evidence type="ECO:0000313" key="5">
    <source>
        <dbReference type="EMBL" id="WPB08089.1"/>
    </source>
</evidence>
<feature type="domain" description="LysM" evidence="3">
    <location>
        <begin position="195"/>
        <end position="239"/>
    </location>
</feature>
<dbReference type="InterPro" id="IPR018392">
    <property type="entry name" value="LysM"/>
</dbReference>
<feature type="domain" description="LysM" evidence="3">
    <location>
        <begin position="63"/>
        <end position="107"/>
    </location>
</feature>
<dbReference type="CDD" id="cd00118">
    <property type="entry name" value="LysM"/>
    <property type="match status" value="3"/>
</dbReference>
<dbReference type="Gene3D" id="3.10.350.10">
    <property type="entry name" value="LysM domain"/>
    <property type="match status" value="3"/>
</dbReference>
<organism evidence="4 6">
    <name type="scientific">Cercospora beticola</name>
    <name type="common">Sugarbeet leaf spot fungus</name>
    <dbReference type="NCBI Taxonomy" id="122368"/>
    <lineage>
        <taxon>Eukaryota</taxon>
        <taxon>Fungi</taxon>
        <taxon>Dikarya</taxon>
        <taxon>Ascomycota</taxon>
        <taxon>Pezizomycotina</taxon>
        <taxon>Dothideomycetes</taxon>
        <taxon>Dothideomycetidae</taxon>
        <taxon>Mycosphaerellales</taxon>
        <taxon>Mycosphaerellaceae</taxon>
        <taxon>Cercospora</taxon>
    </lineage>
</organism>
<evidence type="ECO:0000313" key="4">
    <source>
        <dbReference type="EMBL" id="PIA90421.1"/>
    </source>
</evidence>
<accession>A0A2G5HD08</accession>
<evidence type="ECO:0000256" key="1">
    <source>
        <dbReference type="SAM" id="MobiDB-lite"/>
    </source>
</evidence>
<dbReference type="EMBL" id="CP134192">
    <property type="protein sequence ID" value="WPB08089.1"/>
    <property type="molecule type" value="Genomic_DNA"/>
</dbReference>
<dbReference type="PANTHER" id="PTHR33734:SF22">
    <property type="entry name" value="MEMBRANE-BOUND LYTIC MUREIN TRANSGLYCOSYLASE D"/>
    <property type="match status" value="1"/>
</dbReference>
<evidence type="ECO:0000256" key="2">
    <source>
        <dbReference type="SAM" id="SignalP"/>
    </source>
</evidence>
<dbReference type="SUPFAM" id="SSF54106">
    <property type="entry name" value="LysM domain"/>
    <property type="match status" value="3"/>
</dbReference>
<reference evidence="4 6" key="1">
    <citation type="submission" date="2015-10" db="EMBL/GenBank/DDBJ databases">
        <title>The cercosporin biosynthetic gene cluster was horizontally transferred to several fungal lineages and shown to be expanded in Cercospora beticola based on microsynteny with recipient genomes.</title>
        <authorList>
            <person name="De Jonge R."/>
            <person name="Ebert M.K."/>
            <person name="Suttle J.C."/>
            <person name="Jurick Ii W.M."/>
            <person name="Secor G.A."/>
            <person name="Thomma B.P."/>
            <person name="Van De Peer Y."/>
            <person name="Bolton M.D."/>
        </authorList>
    </citation>
    <scope>NUCLEOTIDE SEQUENCE [LARGE SCALE GENOMIC DNA]</scope>
    <source>
        <strain evidence="4 6">09-40</strain>
    </source>
</reference>
<dbReference type="Pfam" id="PF01476">
    <property type="entry name" value="LysM"/>
    <property type="match status" value="3"/>
</dbReference>
<keyword evidence="7" id="KW-1185">Reference proteome</keyword>
<dbReference type="Proteomes" id="UP001302367">
    <property type="component" value="Chromosome 9"/>
</dbReference>
<dbReference type="AlphaFoldDB" id="A0A2G5HD08"/>
<dbReference type="Proteomes" id="UP000230605">
    <property type="component" value="Chromosome 9"/>
</dbReference>
<feature type="region of interest" description="Disordered" evidence="1">
    <location>
        <begin position="27"/>
        <end position="55"/>
    </location>
</feature>
<evidence type="ECO:0000313" key="7">
    <source>
        <dbReference type="Proteomes" id="UP001302367"/>
    </source>
</evidence>
<dbReference type="SMR" id="A0A2G5HD08"/>
<keyword evidence="2" id="KW-0732">Signal</keyword>
<dbReference type="EMBL" id="LKMD01000107">
    <property type="protein sequence ID" value="PIA90421.1"/>
    <property type="molecule type" value="Genomic_DNA"/>
</dbReference>
<feature type="domain" description="LysM" evidence="3">
    <location>
        <begin position="138"/>
        <end position="183"/>
    </location>
</feature>
<feature type="chain" id="PRO_5013579439" evidence="2">
    <location>
        <begin position="19"/>
        <end position="255"/>
    </location>
</feature>
<dbReference type="InterPro" id="IPR036779">
    <property type="entry name" value="LysM_dom_sf"/>
</dbReference>
<sequence length="255" mass="25742">MKSYIFAATALVSAVANGAVIRREEDCDEPKAPTYGSSSHHGTNQTSGQGSNGTLPCGATSSTTYTVVAGDTLTTISTATGAGICDIASASNVANVNLITPGQVLTIPQGCTLPIDNTTCIATPDIPATETCVAGLPSTYTIVSGDTLTAIAKDFNITLDSLIGANTQIANPDAISVGQVINVPVCPNSQCATVGTYTIVSGDLFVDLAATYKTTIGQIKALNPTVNATAIPVGQQIILPQNCANVTSTAAPATF</sequence>
<dbReference type="SMART" id="SM00257">
    <property type="entry name" value="LysM"/>
    <property type="match status" value="3"/>
</dbReference>
<evidence type="ECO:0000313" key="6">
    <source>
        <dbReference type="Proteomes" id="UP000230605"/>
    </source>
</evidence>
<evidence type="ECO:0000259" key="3">
    <source>
        <dbReference type="PROSITE" id="PS51782"/>
    </source>
</evidence>
<gene>
    <name evidence="4" type="ORF">CB0940_11257</name>
    <name evidence="5" type="ORF">RHO25_012753</name>
</gene>
<dbReference type="PANTHER" id="PTHR33734">
    <property type="entry name" value="LYSM DOMAIN-CONTAINING GPI-ANCHORED PROTEIN 2"/>
    <property type="match status" value="1"/>
</dbReference>
<protein>
    <submittedName>
        <fullName evidence="4">Intracellular hyphae protein 1</fullName>
    </submittedName>
</protein>
<reference evidence="5 7" key="2">
    <citation type="submission" date="2023-09" db="EMBL/GenBank/DDBJ databases">
        <title>Complete-Gapless Cercospora beticola genome.</title>
        <authorList>
            <person name="Wyatt N.A."/>
            <person name="Spanner R.E."/>
            <person name="Bolton M.D."/>
        </authorList>
    </citation>
    <scope>NUCLEOTIDE SEQUENCE [LARGE SCALE GENOMIC DNA]</scope>
    <source>
        <strain evidence="5">Cb09-40</strain>
    </source>
</reference>
<proteinExistence type="predicted"/>
<feature type="signal peptide" evidence="2">
    <location>
        <begin position="1"/>
        <end position="18"/>
    </location>
</feature>
<feature type="compositionally biased region" description="Polar residues" evidence="1">
    <location>
        <begin position="35"/>
        <end position="55"/>
    </location>
</feature>
<name>A0A2G5HD08_CERBT</name>
<dbReference type="PROSITE" id="PS51782">
    <property type="entry name" value="LYSM"/>
    <property type="match status" value="3"/>
</dbReference>
<dbReference type="OrthoDB" id="2107166at2759"/>